<feature type="compositionally biased region" description="Basic and acidic residues" evidence="1">
    <location>
        <begin position="466"/>
        <end position="478"/>
    </location>
</feature>
<dbReference type="RefSeq" id="XP_007410858.1">
    <property type="nucleotide sequence ID" value="XM_007410796.1"/>
</dbReference>
<feature type="compositionally biased region" description="Low complexity" evidence="1">
    <location>
        <begin position="140"/>
        <end position="155"/>
    </location>
</feature>
<dbReference type="GeneID" id="18923121"/>
<proteinExistence type="predicted"/>
<feature type="region of interest" description="Disordered" evidence="1">
    <location>
        <begin position="114"/>
        <end position="155"/>
    </location>
</feature>
<dbReference type="HOGENOM" id="CLU_382656_0_0_1"/>
<reference evidence="3" key="1">
    <citation type="journal article" date="2011" name="Proc. Natl. Acad. Sci. U.S.A.">
        <title>Obligate biotrophy features unraveled by the genomic analysis of rust fungi.</title>
        <authorList>
            <person name="Duplessis S."/>
            <person name="Cuomo C.A."/>
            <person name="Lin Y.-C."/>
            <person name="Aerts A."/>
            <person name="Tisserant E."/>
            <person name="Veneault-Fourrey C."/>
            <person name="Joly D.L."/>
            <person name="Hacquard S."/>
            <person name="Amselem J."/>
            <person name="Cantarel B.L."/>
            <person name="Chiu R."/>
            <person name="Coutinho P.M."/>
            <person name="Feau N."/>
            <person name="Field M."/>
            <person name="Frey P."/>
            <person name="Gelhaye E."/>
            <person name="Goldberg J."/>
            <person name="Grabherr M.G."/>
            <person name="Kodira C.D."/>
            <person name="Kohler A."/>
            <person name="Kuees U."/>
            <person name="Lindquist E.A."/>
            <person name="Lucas S.M."/>
            <person name="Mago R."/>
            <person name="Mauceli E."/>
            <person name="Morin E."/>
            <person name="Murat C."/>
            <person name="Pangilinan J.L."/>
            <person name="Park R."/>
            <person name="Pearson M."/>
            <person name="Quesneville H."/>
            <person name="Rouhier N."/>
            <person name="Sakthikumar S."/>
            <person name="Salamov A.A."/>
            <person name="Schmutz J."/>
            <person name="Selles B."/>
            <person name="Shapiro H."/>
            <person name="Tanguay P."/>
            <person name="Tuskan G.A."/>
            <person name="Henrissat B."/>
            <person name="Van de Peer Y."/>
            <person name="Rouze P."/>
            <person name="Ellis J.G."/>
            <person name="Dodds P.N."/>
            <person name="Schein J.E."/>
            <person name="Zhong S."/>
            <person name="Hamelin R.C."/>
            <person name="Grigoriev I.V."/>
            <person name="Szabo L.J."/>
            <person name="Martin F."/>
        </authorList>
    </citation>
    <scope>NUCLEOTIDE SEQUENCE [LARGE SCALE GENOMIC DNA]</scope>
    <source>
        <strain evidence="3">98AG31 / pathotype 3-4-7</strain>
    </source>
</reference>
<feature type="region of interest" description="Disordered" evidence="1">
    <location>
        <begin position="395"/>
        <end position="723"/>
    </location>
</feature>
<dbReference type="AlphaFoldDB" id="F4RNT8"/>
<evidence type="ECO:0000313" key="3">
    <source>
        <dbReference type="Proteomes" id="UP000001072"/>
    </source>
</evidence>
<feature type="compositionally biased region" description="Polar residues" evidence="1">
    <location>
        <begin position="554"/>
        <end position="566"/>
    </location>
</feature>
<dbReference type="Proteomes" id="UP000001072">
    <property type="component" value="Unassembled WGS sequence"/>
</dbReference>
<dbReference type="VEuPathDB" id="FungiDB:MELLADRAFT_107283"/>
<feature type="compositionally biased region" description="Polar residues" evidence="1">
    <location>
        <begin position="709"/>
        <end position="723"/>
    </location>
</feature>
<feature type="compositionally biased region" description="Polar residues" evidence="1">
    <location>
        <begin position="688"/>
        <end position="698"/>
    </location>
</feature>
<evidence type="ECO:0000256" key="1">
    <source>
        <dbReference type="SAM" id="MobiDB-lite"/>
    </source>
</evidence>
<dbReference type="KEGG" id="mlr:MELLADRAFT_107283"/>
<feature type="compositionally biased region" description="Basic and acidic residues" evidence="1">
    <location>
        <begin position="518"/>
        <end position="528"/>
    </location>
</feature>
<protein>
    <submittedName>
        <fullName evidence="2">Uncharacterized protein</fullName>
    </submittedName>
</protein>
<dbReference type="InParanoid" id="F4RNT8"/>
<organism evidence="3">
    <name type="scientific">Melampsora larici-populina (strain 98AG31 / pathotype 3-4-7)</name>
    <name type="common">Poplar leaf rust fungus</name>
    <dbReference type="NCBI Taxonomy" id="747676"/>
    <lineage>
        <taxon>Eukaryota</taxon>
        <taxon>Fungi</taxon>
        <taxon>Dikarya</taxon>
        <taxon>Basidiomycota</taxon>
        <taxon>Pucciniomycotina</taxon>
        <taxon>Pucciniomycetes</taxon>
        <taxon>Pucciniales</taxon>
        <taxon>Melampsoraceae</taxon>
        <taxon>Melampsora</taxon>
    </lineage>
</organism>
<evidence type="ECO:0000313" key="2">
    <source>
        <dbReference type="EMBL" id="EGG05802.1"/>
    </source>
</evidence>
<feature type="compositionally biased region" description="Polar residues" evidence="1">
    <location>
        <begin position="635"/>
        <end position="657"/>
    </location>
</feature>
<feature type="compositionally biased region" description="Basic and acidic residues" evidence="1">
    <location>
        <begin position="486"/>
        <end position="504"/>
    </location>
</feature>
<gene>
    <name evidence="2" type="ORF">MELLADRAFT_107283</name>
</gene>
<sequence>MLDFENNPAAKAGLLEIVGQDYHETYLAPEWASMNTVFYPKLTKRNLKRSEYIEVLRRQFSMITVMINSAPMSRIIMESWRTVGRAIAKEAKDLEDNIFINDTESALWVDLAGEESTTPPMSPTPNRTARPSKMAEEHLTTPAISPSPTSSPAQISHVESNNFIKQTKSALWLDLADEQSTTPPMSPNPKSTVILSKIADKHSTSAPISPSPTVSPAQNASHIINAFSNAPKEPIIIRLKRKMPDISELRGFTHGPPSKKTLPPKAVKLDEVNILIKSIKNLSSLLSSIPQAASDNRIFLDLKKRAKFETFTPYVGDLEVPSYQLRELDWIIPDSHINSLVRLGKWGLDAVLAHINWLRDQTFWNSESDGHLLKKLTLINKLLLSSAIRRPQNPPLFRMDDYLSDDDSNHTNSPYPKEIEEGPNTIQPTANMNHENLTSTTMPVKDHHSWPASPLPNLNIDDDTQSNEHNDTQNKDFEDSPLPQSNHHDDTQINDQDHNNDIKDSPFPQIDEPAETQKINHDETHNNDLNDFEDSPLPQSNNHDKTQINDHDQNNYFEDSPIPQNNKHAKTLKNHHDETQNNDLEESPLPQNDGHAETQNNHQDETHHNDLVVSPLPQNNEHAETQNNHHDETQNNELEVSPLPQNNEHAESQNNELEVSPLPQNHDLADTQNNNHDETQHNDFEQSPLPQNNNQNETQNHDLEVSILPDSNINDKTQTQNND</sequence>
<feature type="compositionally biased region" description="Polar residues" evidence="1">
    <location>
        <begin position="424"/>
        <end position="442"/>
    </location>
</feature>
<accession>F4RNT8</accession>
<feature type="compositionally biased region" description="Basic and acidic residues" evidence="1">
    <location>
        <begin position="542"/>
        <end position="553"/>
    </location>
</feature>
<dbReference type="EMBL" id="GL883111">
    <property type="protein sequence ID" value="EGG05802.1"/>
    <property type="molecule type" value="Genomic_DNA"/>
</dbReference>
<name>F4RNT8_MELLP</name>
<feature type="compositionally biased region" description="Basic and acidic residues" evidence="1">
    <location>
        <begin position="675"/>
        <end position="684"/>
    </location>
</feature>
<keyword evidence="3" id="KW-1185">Reference proteome</keyword>
<feature type="compositionally biased region" description="Basic and acidic residues" evidence="1">
    <location>
        <begin position="621"/>
        <end position="633"/>
    </location>
</feature>